<comment type="caution">
    <text evidence="2">The sequence shown here is derived from an EMBL/GenBank/DDBJ whole genome shotgun (WGS) entry which is preliminary data.</text>
</comment>
<dbReference type="EMBL" id="JARJBB010000013">
    <property type="protein sequence ID" value="MDF3301391.1"/>
    <property type="molecule type" value="Genomic_DNA"/>
</dbReference>
<evidence type="ECO:0000256" key="1">
    <source>
        <dbReference type="SAM" id="SignalP"/>
    </source>
</evidence>
<evidence type="ECO:0008006" key="4">
    <source>
        <dbReference type="Google" id="ProtNLM"/>
    </source>
</evidence>
<feature type="signal peptide" evidence="1">
    <location>
        <begin position="1"/>
        <end position="32"/>
    </location>
</feature>
<name>A0ABT6A9R4_9ACTN</name>
<evidence type="ECO:0000313" key="3">
    <source>
        <dbReference type="Proteomes" id="UP001221150"/>
    </source>
</evidence>
<sequence length="129" mass="12959">MTVSFSRGLRAAAAGAVSAALLSAGAAGAVAAAPSPGTHSASISVKASPTTVKAGHMVRFTGRTSGLRPGATLVLQQDKNGKWVPLHSNTKVKKGNAYLLAARPSVKGTLHYRVASGATHSSTVNVTVQ</sequence>
<keyword evidence="1" id="KW-0732">Signal</keyword>
<keyword evidence="3" id="KW-1185">Reference proteome</keyword>
<dbReference type="Proteomes" id="UP001221150">
    <property type="component" value="Unassembled WGS sequence"/>
</dbReference>
<organism evidence="2 3">
    <name type="scientific">Streptomyces tropicalis</name>
    <dbReference type="NCBI Taxonomy" id="3034234"/>
    <lineage>
        <taxon>Bacteria</taxon>
        <taxon>Bacillati</taxon>
        <taxon>Actinomycetota</taxon>
        <taxon>Actinomycetes</taxon>
        <taxon>Kitasatosporales</taxon>
        <taxon>Streptomycetaceae</taxon>
        <taxon>Streptomyces</taxon>
    </lineage>
</organism>
<accession>A0ABT6A9R4</accession>
<evidence type="ECO:0000313" key="2">
    <source>
        <dbReference type="EMBL" id="MDF3301391.1"/>
    </source>
</evidence>
<reference evidence="2 3" key="1">
    <citation type="submission" date="2023-03" db="EMBL/GenBank/DDBJ databases">
        <title>Draft genome sequence of Streptomyces sp. K1PA1 isolated from peat swamp forest in Thailand.</title>
        <authorList>
            <person name="Klaysubun C."/>
            <person name="Duangmal K."/>
        </authorList>
    </citation>
    <scope>NUCLEOTIDE SEQUENCE [LARGE SCALE GENOMIC DNA]</scope>
    <source>
        <strain evidence="2 3">K1PA1</strain>
    </source>
</reference>
<dbReference type="RefSeq" id="WP_276110962.1">
    <property type="nucleotide sequence ID" value="NZ_JARJBB010000013.1"/>
</dbReference>
<proteinExistence type="predicted"/>
<gene>
    <name evidence="2" type="ORF">P3H78_22750</name>
</gene>
<feature type="chain" id="PRO_5046115324" description="Secreted protein" evidence="1">
    <location>
        <begin position="33"/>
        <end position="129"/>
    </location>
</feature>
<protein>
    <recommendedName>
        <fullName evidence="4">Secreted protein</fullName>
    </recommendedName>
</protein>